<protein>
    <submittedName>
        <fullName evidence="4">Xanthine dehydrogenase family protein molybdopterin-binding subunit</fullName>
    </submittedName>
</protein>
<dbReference type="AlphaFoldDB" id="A0A558A8C7"/>
<evidence type="ECO:0000313" key="4">
    <source>
        <dbReference type="EMBL" id="TVT20498.1"/>
    </source>
</evidence>
<dbReference type="SMART" id="SM01008">
    <property type="entry name" value="Ald_Xan_dh_C"/>
    <property type="match status" value="1"/>
</dbReference>
<dbReference type="GO" id="GO:0016491">
    <property type="term" value="F:oxidoreductase activity"/>
    <property type="evidence" value="ECO:0007669"/>
    <property type="project" value="UniProtKB-KW"/>
</dbReference>
<comment type="caution">
    <text evidence="4">The sequence shown here is derived from an EMBL/GenBank/DDBJ whole genome shotgun (WGS) entry which is preliminary data.</text>
</comment>
<dbReference type="SUPFAM" id="SSF56003">
    <property type="entry name" value="Molybdenum cofactor-binding domain"/>
    <property type="match status" value="1"/>
</dbReference>
<dbReference type="PANTHER" id="PTHR11908:SF132">
    <property type="entry name" value="ALDEHYDE OXIDASE 1-RELATED"/>
    <property type="match status" value="1"/>
</dbReference>
<dbReference type="Proteomes" id="UP000318578">
    <property type="component" value="Unassembled WGS sequence"/>
</dbReference>
<evidence type="ECO:0000256" key="2">
    <source>
        <dbReference type="ARBA" id="ARBA00023002"/>
    </source>
</evidence>
<dbReference type="RefSeq" id="WP_144641215.1">
    <property type="nucleotide sequence ID" value="NZ_BNAX01000001.1"/>
</dbReference>
<dbReference type="InterPro" id="IPR008274">
    <property type="entry name" value="AldOxase/xan_DH_MoCoBD1"/>
</dbReference>
<name>A0A558A8C7_9PSEU</name>
<dbReference type="EMBL" id="VJZA01000035">
    <property type="protein sequence ID" value="TVT20498.1"/>
    <property type="molecule type" value="Genomic_DNA"/>
</dbReference>
<dbReference type="InterPro" id="IPR036856">
    <property type="entry name" value="Ald_Oxase/Xan_DH_a/b_sf"/>
</dbReference>
<evidence type="ECO:0000313" key="5">
    <source>
        <dbReference type="Proteomes" id="UP000318578"/>
    </source>
</evidence>
<dbReference type="InterPro" id="IPR046867">
    <property type="entry name" value="AldOxase/xan_DH_MoCoBD2"/>
</dbReference>
<dbReference type="Pfam" id="PF20256">
    <property type="entry name" value="MoCoBD_2"/>
    <property type="match status" value="1"/>
</dbReference>
<reference evidence="4 5" key="1">
    <citation type="submission" date="2019-07" db="EMBL/GenBank/DDBJ databases">
        <title>New species of Amycolatopsis and Streptomyces.</title>
        <authorList>
            <person name="Duangmal K."/>
            <person name="Teo W.F.A."/>
            <person name="Lipun K."/>
        </authorList>
    </citation>
    <scope>NUCLEOTIDE SEQUENCE [LARGE SCALE GENOMIC DNA]</scope>
    <source>
        <strain evidence="4 5">JCM 30562</strain>
    </source>
</reference>
<dbReference type="SUPFAM" id="SSF54665">
    <property type="entry name" value="CO dehydrogenase molybdoprotein N-domain-like"/>
    <property type="match status" value="1"/>
</dbReference>
<dbReference type="Gene3D" id="3.30.365.10">
    <property type="entry name" value="Aldehyde oxidase/xanthine dehydrogenase, molybdopterin binding domain"/>
    <property type="match status" value="4"/>
</dbReference>
<organism evidence="4 5">
    <name type="scientific">Amycolatopsis acidiphila</name>
    <dbReference type="NCBI Taxonomy" id="715473"/>
    <lineage>
        <taxon>Bacteria</taxon>
        <taxon>Bacillati</taxon>
        <taxon>Actinomycetota</taxon>
        <taxon>Actinomycetes</taxon>
        <taxon>Pseudonocardiales</taxon>
        <taxon>Pseudonocardiaceae</taxon>
        <taxon>Amycolatopsis</taxon>
    </lineage>
</organism>
<dbReference type="Gene3D" id="3.90.1170.50">
    <property type="entry name" value="Aldehyde oxidase/xanthine dehydrogenase, a/b hammerhead"/>
    <property type="match status" value="1"/>
</dbReference>
<dbReference type="Pfam" id="PF01315">
    <property type="entry name" value="Ald_Xan_dh_C"/>
    <property type="match status" value="1"/>
</dbReference>
<dbReference type="InterPro" id="IPR000674">
    <property type="entry name" value="Ald_Oxase/Xan_DH_a/b"/>
</dbReference>
<dbReference type="Pfam" id="PF02738">
    <property type="entry name" value="MoCoBD_1"/>
    <property type="match status" value="1"/>
</dbReference>
<proteinExistence type="predicted"/>
<evidence type="ECO:0000259" key="3">
    <source>
        <dbReference type="SMART" id="SM01008"/>
    </source>
</evidence>
<evidence type="ECO:0000256" key="1">
    <source>
        <dbReference type="ARBA" id="ARBA00022505"/>
    </source>
</evidence>
<sequence length="777" mass="83156">MIGERRVRREDVRLLRGEGTYVDDIDLPGAVYLAGVRSTEPHATILGIDTTAAKAVPGVLGVYTAADIEPINRLWRQQLTHSSLKMAVQRTLPVDKVRFVGELVAVVVAETRYLAEDAAELVDIDYEPLPGAGNYHRALELDVPIHEGIDDNVASHFSQSTGDVGWALSSAPHVLRETFTINRGGGHSMEGRAVAARWDTSLDQYTVFDATQGPHQARAHIAFALGVPDEKVRVIAPPDVGGGFGPKGGKYPEEILVTWLSKQLRRPVKFIEDRYEHFLTSYQEHQQEHHVEVGYDGDGKLLGLKDVFLHDTGAYAPSLIVPLIAGTTVPGCYKIPNIHIEFRAVFTNKVPCSAVRGAGRPQGVYVMERIMDRIAEELDLDPVEVRKRNLIQADEFPYAVGLTFRDGSPLTYDSGNYPGLLQLGLDLFDYDRQREIQRERRAAGVYRGIGVSIALEGVGIGPFEGATVRIEKTGRITAVMGAPPQGQGFETTYATIVADTIGVDPDLVDVVTGDTAAIAYGVGTFASRVMANAGPAMLQASIEVKDKLVQTASAMLEASAEDLEIAGTEIRVKGTEAGVPIADAARLSNVGSPGVNLPPGVVPGLTSTSYFNPSSAGYSASVHACAVEVDIDTGEIEIFDWVVGHDCGRIINPLLVEGQVIGGLAHGLSNAMYEEQMYGEDGTPLTTSYLDYPIPSARELPKLRLFHQETLSPLNPLGAKGAGEAGTLGVPALIATAVEDALRPLGVRINHLPLSPGLLGDLIAGAAERGAAERGAA</sequence>
<dbReference type="InterPro" id="IPR037165">
    <property type="entry name" value="AldOxase/xan_DH_Mopterin-bd_sf"/>
</dbReference>
<keyword evidence="2" id="KW-0560">Oxidoreductase</keyword>
<dbReference type="InterPro" id="IPR016208">
    <property type="entry name" value="Ald_Oxase/xanthine_DH-like"/>
</dbReference>
<gene>
    <name evidence="4" type="ORF">FNH06_20370</name>
</gene>
<dbReference type="PANTHER" id="PTHR11908">
    <property type="entry name" value="XANTHINE DEHYDROGENASE"/>
    <property type="match status" value="1"/>
</dbReference>
<feature type="domain" description="Aldehyde oxidase/xanthine dehydrogenase a/b hammerhead" evidence="3">
    <location>
        <begin position="16"/>
        <end position="130"/>
    </location>
</feature>
<dbReference type="OrthoDB" id="135295at2"/>
<dbReference type="GO" id="GO:0005506">
    <property type="term" value="F:iron ion binding"/>
    <property type="evidence" value="ECO:0007669"/>
    <property type="project" value="InterPro"/>
</dbReference>
<keyword evidence="1" id="KW-0500">Molybdenum</keyword>
<accession>A0A558A8C7</accession>
<keyword evidence="5" id="KW-1185">Reference proteome</keyword>